<dbReference type="PANTHER" id="PTHR42901:SF1">
    <property type="entry name" value="ALCOHOL DEHYDROGENASE"/>
    <property type="match status" value="1"/>
</dbReference>
<comment type="similarity">
    <text evidence="1 3">Belongs to the short-chain dehydrogenases/reductases (SDR) family.</text>
</comment>
<evidence type="ECO:0000256" key="3">
    <source>
        <dbReference type="RuleBase" id="RU000363"/>
    </source>
</evidence>
<keyword evidence="5" id="KW-1185">Reference proteome</keyword>
<sequence length="260" mass="28273">MENIANIAIVTGASSGIGRELVKLIDQEYASLDEIWVVARREERLTELQNEVLVKLVPCGLDLMRVSSYDELREKLDEHKPNVKLLANAAGYGKFGKIGQLSLDDELGMVRLNCEALTAVTSIVLPYIQPGGRIIQIASSAGFAPQPNFGIYAATKAYVISYSRALNEELRDRHIIVTAACPGPVETEFFDVAGESDRSSMIAGLPRTTPEQEARHVLAASRNGKAISTKGPVASGFRFLAKALPVGALLLAMRYLNKMK</sequence>
<dbReference type="AlphaFoldDB" id="A0A1H8SM85"/>
<gene>
    <name evidence="4" type="ORF">SAMN04488134_11329</name>
</gene>
<dbReference type="EMBL" id="FODJ01000013">
    <property type="protein sequence ID" value="SEO79474.1"/>
    <property type="molecule type" value="Genomic_DNA"/>
</dbReference>
<dbReference type="PRINTS" id="PR00081">
    <property type="entry name" value="GDHRDH"/>
</dbReference>
<evidence type="ECO:0000313" key="4">
    <source>
        <dbReference type="EMBL" id="SEO79474.1"/>
    </source>
</evidence>
<dbReference type="Proteomes" id="UP000199300">
    <property type="component" value="Unassembled WGS sequence"/>
</dbReference>
<protein>
    <recommendedName>
        <fullName evidence="6">Short-chain dehydrogenase</fullName>
    </recommendedName>
</protein>
<dbReference type="CDD" id="cd05233">
    <property type="entry name" value="SDR_c"/>
    <property type="match status" value="1"/>
</dbReference>
<dbReference type="InterPro" id="IPR002347">
    <property type="entry name" value="SDR_fam"/>
</dbReference>
<accession>A0A1H8SM85</accession>
<evidence type="ECO:0000313" key="5">
    <source>
        <dbReference type="Proteomes" id="UP000199300"/>
    </source>
</evidence>
<dbReference type="GO" id="GO:0016491">
    <property type="term" value="F:oxidoreductase activity"/>
    <property type="evidence" value="ECO:0007669"/>
    <property type="project" value="UniProtKB-KW"/>
</dbReference>
<organism evidence="4 5">
    <name type="scientific">Amphibacillus marinus</name>
    <dbReference type="NCBI Taxonomy" id="872970"/>
    <lineage>
        <taxon>Bacteria</taxon>
        <taxon>Bacillati</taxon>
        <taxon>Bacillota</taxon>
        <taxon>Bacilli</taxon>
        <taxon>Bacillales</taxon>
        <taxon>Bacillaceae</taxon>
        <taxon>Amphibacillus</taxon>
    </lineage>
</organism>
<evidence type="ECO:0000256" key="1">
    <source>
        <dbReference type="ARBA" id="ARBA00006484"/>
    </source>
</evidence>
<name>A0A1H8SM85_9BACI</name>
<dbReference type="PRINTS" id="PR00080">
    <property type="entry name" value="SDRFAMILY"/>
</dbReference>
<dbReference type="PANTHER" id="PTHR42901">
    <property type="entry name" value="ALCOHOL DEHYDROGENASE"/>
    <property type="match status" value="1"/>
</dbReference>
<dbReference type="InterPro" id="IPR036291">
    <property type="entry name" value="NAD(P)-bd_dom_sf"/>
</dbReference>
<dbReference type="Gene3D" id="3.40.50.720">
    <property type="entry name" value="NAD(P)-binding Rossmann-like Domain"/>
    <property type="match status" value="1"/>
</dbReference>
<dbReference type="STRING" id="872970.SAMN04488134_11329"/>
<reference evidence="4 5" key="1">
    <citation type="submission" date="2016-10" db="EMBL/GenBank/DDBJ databases">
        <authorList>
            <person name="de Groot N.N."/>
        </authorList>
    </citation>
    <scope>NUCLEOTIDE SEQUENCE [LARGE SCALE GENOMIC DNA]</scope>
    <source>
        <strain evidence="4 5">CGMCC 1.10434</strain>
    </source>
</reference>
<evidence type="ECO:0008006" key="6">
    <source>
        <dbReference type="Google" id="ProtNLM"/>
    </source>
</evidence>
<keyword evidence="2" id="KW-0560">Oxidoreductase</keyword>
<evidence type="ECO:0000256" key="2">
    <source>
        <dbReference type="ARBA" id="ARBA00023002"/>
    </source>
</evidence>
<dbReference type="SUPFAM" id="SSF51735">
    <property type="entry name" value="NAD(P)-binding Rossmann-fold domains"/>
    <property type="match status" value="1"/>
</dbReference>
<dbReference type="Pfam" id="PF00106">
    <property type="entry name" value="adh_short"/>
    <property type="match status" value="1"/>
</dbReference>
<dbReference type="RefSeq" id="WP_245751695.1">
    <property type="nucleotide sequence ID" value="NZ_FODJ01000013.1"/>
</dbReference>
<proteinExistence type="inferred from homology"/>